<reference evidence="8" key="1">
    <citation type="submission" date="2021-06" db="EMBL/GenBank/DDBJ databases">
        <authorList>
            <person name="Kallberg Y."/>
            <person name="Tangrot J."/>
            <person name="Rosling A."/>
        </authorList>
    </citation>
    <scope>NUCLEOTIDE SEQUENCE</scope>
    <source>
        <strain evidence="8">FL966</strain>
    </source>
</reference>
<proteinExistence type="predicted"/>
<sequence>DNSSIVQSDSISSQETSSSDVHINNKKRSSAKRSSETTHLHWHLSTCNKYKIATGLPTSANTQHDPDNNMQYTFNQIKNWVYSEEKSRNNLVNMVIRDELSFQLVEHTGFLNFISEL</sequence>
<accession>A0A9N9PLA1</accession>
<keyword evidence="9" id="KW-1185">Reference proteome</keyword>
<keyword evidence="2" id="KW-0479">Metal-binding</keyword>
<feature type="non-terminal residue" evidence="8">
    <location>
        <position position="117"/>
    </location>
</feature>
<feature type="domain" description="Myotubularin phosphatase" evidence="7">
    <location>
        <begin position="1"/>
        <end position="117"/>
    </location>
</feature>
<dbReference type="Proteomes" id="UP000789759">
    <property type="component" value="Unassembled WGS sequence"/>
</dbReference>
<dbReference type="GO" id="GO:0008270">
    <property type="term" value="F:zinc ion binding"/>
    <property type="evidence" value="ECO:0007669"/>
    <property type="project" value="UniProtKB-KW"/>
</dbReference>
<gene>
    <name evidence="8" type="ORF">CPELLU_LOCUS21016</name>
</gene>
<evidence type="ECO:0000259" key="7">
    <source>
        <dbReference type="PROSITE" id="PS51339"/>
    </source>
</evidence>
<evidence type="ECO:0000256" key="3">
    <source>
        <dbReference type="ARBA" id="ARBA00022771"/>
    </source>
</evidence>
<feature type="region of interest" description="Disordered" evidence="6">
    <location>
        <begin position="1"/>
        <end position="39"/>
    </location>
</feature>
<evidence type="ECO:0000256" key="6">
    <source>
        <dbReference type="SAM" id="MobiDB-lite"/>
    </source>
</evidence>
<name>A0A9N9PLA1_9GLOM</name>
<evidence type="ECO:0000313" key="8">
    <source>
        <dbReference type="EMBL" id="CAG8833732.1"/>
    </source>
</evidence>
<dbReference type="PANTHER" id="PTHR46481">
    <property type="entry name" value="ZINC FINGER BED DOMAIN-CONTAINING PROTEIN 4"/>
    <property type="match status" value="1"/>
</dbReference>
<dbReference type="OrthoDB" id="1607513at2759"/>
<protein>
    <submittedName>
        <fullName evidence="8">25184_t:CDS:1</fullName>
    </submittedName>
</protein>
<dbReference type="InterPro" id="IPR052035">
    <property type="entry name" value="ZnF_BED_domain_contain"/>
</dbReference>
<evidence type="ECO:0000256" key="2">
    <source>
        <dbReference type="ARBA" id="ARBA00022723"/>
    </source>
</evidence>
<comment type="subcellular location">
    <subcellularLocation>
        <location evidence="1">Nucleus</location>
    </subcellularLocation>
</comment>
<evidence type="ECO:0000313" key="9">
    <source>
        <dbReference type="Proteomes" id="UP000789759"/>
    </source>
</evidence>
<evidence type="ECO:0000256" key="1">
    <source>
        <dbReference type="ARBA" id="ARBA00004123"/>
    </source>
</evidence>
<comment type="caution">
    <text evidence="8">The sequence shown here is derived from an EMBL/GenBank/DDBJ whole genome shotgun (WGS) entry which is preliminary data.</text>
</comment>
<feature type="compositionally biased region" description="Low complexity" evidence="6">
    <location>
        <begin position="1"/>
        <end position="19"/>
    </location>
</feature>
<dbReference type="AlphaFoldDB" id="A0A9N9PLA1"/>
<keyword evidence="4" id="KW-0862">Zinc</keyword>
<keyword evidence="5" id="KW-0539">Nucleus</keyword>
<evidence type="ECO:0000256" key="4">
    <source>
        <dbReference type="ARBA" id="ARBA00022833"/>
    </source>
</evidence>
<dbReference type="GO" id="GO:0005634">
    <property type="term" value="C:nucleus"/>
    <property type="evidence" value="ECO:0007669"/>
    <property type="project" value="UniProtKB-SubCell"/>
</dbReference>
<dbReference type="PANTHER" id="PTHR46481:SF10">
    <property type="entry name" value="ZINC FINGER BED DOMAIN-CONTAINING PROTEIN 39"/>
    <property type="match status" value="1"/>
</dbReference>
<dbReference type="EMBL" id="CAJVQA010071660">
    <property type="protein sequence ID" value="CAG8833732.1"/>
    <property type="molecule type" value="Genomic_DNA"/>
</dbReference>
<organism evidence="8 9">
    <name type="scientific">Cetraspora pellucida</name>
    <dbReference type="NCBI Taxonomy" id="1433469"/>
    <lineage>
        <taxon>Eukaryota</taxon>
        <taxon>Fungi</taxon>
        <taxon>Fungi incertae sedis</taxon>
        <taxon>Mucoromycota</taxon>
        <taxon>Glomeromycotina</taxon>
        <taxon>Glomeromycetes</taxon>
        <taxon>Diversisporales</taxon>
        <taxon>Gigasporaceae</taxon>
        <taxon>Cetraspora</taxon>
    </lineage>
</organism>
<keyword evidence="3" id="KW-0863">Zinc-finger</keyword>
<dbReference type="InterPro" id="IPR010569">
    <property type="entry name" value="Myotubularin-like_Pase_dom"/>
</dbReference>
<evidence type="ECO:0000256" key="5">
    <source>
        <dbReference type="ARBA" id="ARBA00023242"/>
    </source>
</evidence>
<dbReference type="PROSITE" id="PS51339">
    <property type="entry name" value="PPASE_MYOTUBULARIN"/>
    <property type="match status" value="1"/>
</dbReference>